<dbReference type="SUPFAM" id="SSF51338">
    <property type="entry name" value="Composite domain of metallo-dependent hydrolases"/>
    <property type="match status" value="1"/>
</dbReference>
<name>A0A2T3IK32_9GAMM</name>
<dbReference type="OrthoDB" id="9031471at2"/>
<sequence>MGSAYYSKLPIPLLFSVQALNSAYTHKTVFLIHCALRTVTYIMPNTFLRDLKQYLSAAMLFMLLACDSIDETPDADTIYINGTILTLSAHTEKVTAIAFKNGRVQAIGSRTGVMRHQGDTTQVIDLEGNTMIPGFFAGNSEFSKHLEQTADLEQAQRSFASQGITTLVDIGITHTELKTLFAHANANKLLLDIIAIPSISELETVVDDAQFTLGQYHNKLKVAGFSLALDGRVSDYTAWMAYPYQDNPALPAPNWRSESLLPFSTFYSVFQLVVENELQLFIHAMGDAAIDAVIQAGYDLKLNAGQDQRHVVVMSRFMRDNQLQQYAKLGIIGCFDTSSIYQHGEDDVDKLGLNRADTQSPIKHALEDDLPASNICHPGPSAVDTLFTLWSAVNRMTEGEEIMGSGLRLTPQQALSTMSTHAAFQFFEDDIKGELVPGKQADAVILSANPMMMDPGLIKDITIIETIKQGRTIYRQPAIINDNENSQHQ</sequence>
<dbReference type="Proteomes" id="UP000241222">
    <property type="component" value="Unassembled WGS sequence"/>
</dbReference>
<dbReference type="InterPro" id="IPR013108">
    <property type="entry name" value="Amidohydro_3"/>
</dbReference>
<feature type="domain" description="Amidohydrolase 3" evidence="1">
    <location>
        <begin position="147"/>
        <end position="474"/>
    </location>
</feature>
<organism evidence="2 3">
    <name type="scientific">Photobacterium lutimaris</name>
    <dbReference type="NCBI Taxonomy" id="388278"/>
    <lineage>
        <taxon>Bacteria</taxon>
        <taxon>Pseudomonadati</taxon>
        <taxon>Pseudomonadota</taxon>
        <taxon>Gammaproteobacteria</taxon>
        <taxon>Vibrionales</taxon>
        <taxon>Vibrionaceae</taxon>
        <taxon>Photobacterium</taxon>
    </lineage>
</organism>
<proteinExistence type="predicted"/>
<gene>
    <name evidence="2" type="ORF">C9I99_25810</name>
</gene>
<evidence type="ECO:0000259" key="1">
    <source>
        <dbReference type="Pfam" id="PF07969"/>
    </source>
</evidence>
<dbReference type="GO" id="GO:0016810">
    <property type="term" value="F:hydrolase activity, acting on carbon-nitrogen (but not peptide) bonds"/>
    <property type="evidence" value="ECO:0007669"/>
    <property type="project" value="InterPro"/>
</dbReference>
<dbReference type="AlphaFoldDB" id="A0A2T3IK32"/>
<evidence type="ECO:0000313" key="2">
    <source>
        <dbReference type="EMBL" id="PSU28709.1"/>
    </source>
</evidence>
<dbReference type="Pfam" id="PF07969">
    <property type="entry name" value="Amidohydro_3"/>
    <property type="match status" value="1"/>
</dbReference>
<dbReference type="Gene3D" id="3.20.20.140">
    <property type="entry name" value="Metal-dependent hydrolases"/>
    <property type="match status" value="1"/>
</dbReference>
<dbReference type="SUPFAM" id="SSF51556">
    <property type="entry name" value="Metallo-dependent hydrolases"/>
    <property type="match status" value="1"/>
</dbReference>
<dbReference type="InterPro" id="IPR011059">
    <property type="entry name" value="Metal-dep_hydrolase_composite"/>
</dbReference>
<evidence type="ECO:0000313" key="3">
    <source>
        <dbReference type="Proteomes" id="UP000241222"/>
    </source>
</evidence>
<accession>A0A2T3IK32</accession>
<dbReference type="PANTHER" id="PTHR22642:SF2">
    <property type="entry name" value="PROTEIN LONG AFTER FAR-RED 3"/>
    <property type="match status" value="1"/>
</dbReference>
<comment type="caution">
    <text evidence="2">The sequence shown here is derived from an EMBL/GenBank/DDBJ whole genome shotgun (WGS) entry which is preliminary data.</text>
</comment>
<dbReference type="InterPro" id="IPR032466">
    <property type="entry name" value="Metal_Hydrolase"/>
</dbReference>
<keyword evidence="3" id="KW-1185">Reference proteome</keyword>
<reference evidence="2 3" key="1">
    <citation type="submission" date="2018-03" db="EMBL/GenBank/DDBJ databases">
        <title>Whole genome sequencing of Histamine producing bacteria.</title>
        <authorList>
            <person name="Butler K."/>
        </authorList>
    </citation>
    <scope>NUCLEOTIDE SEQUENCE [LARGE SCALE GENOMIC DNA]</scope>
    <source>
        <strain evidence="2 3">JCM 13586</strain>
    </source>
</reference>
<dbReference type="PANTHER" id="PTHR22642">
    <property type="entry name" value="IMIDAZOLONEPROPIONASE"/>
    <property type="match status" value="1"/>
</dbReference>
<protein>
    <recommendedName>
        <fullName evidence="1">Amidohydrolase 3 domain-containing protein</fullName>
    </recommendedName>
</protein>
<dbReference type="EMBL" id="PYMH01000023">
    <property type="protein sequence ID" value="PSU28709.1"/>
    <property type="molecule type" value="Genomic_DNA"/>
</dbReference>